<dbReference type="Pfam" id="PF00561">
    <property type="entry name" value="Abhydrolase_1"/>
    <property type="match status" value="1"/>
</dbReference>
<dbReference type="PANTHER" id="PTHR43194">
    <property type="entry name" value="HYDROLASE ALPHA/BETA FOLD FAMILY"/>
    <property type="match status" value="1"/>
</dbReference>
<feature type="domain" description="AB hydrolase-1" evidence="1">
    <location>
        <begin position="31"/>
        <end position="265"/>
    </location>
</feature>
<keyword evidence="3" id="KW-1185">Reference proteome</keyword>
<sequence length="281" mass="31215">MNTALIRERDVTVDGIRTVLREAGPRDASEAVVFCHGNPGPSEDWIGLIGRVGLFARAVAWDAPGFGRADKPKEFPHTVEGHAAFIGSVVDELGIDRVHLVVHDFGAWGLEWAATHPDRFASAVIINSGVLIGYRWHWMARVWQTPLLGELFMATSSRAGIRLIMGKTDPKLTRGQVDRIYNAMSDPATKRAVLRLYRASKRTTFAAWAEHTAARLRPLDRPALVAWGADDRFVPVRYAEGNRSSFPRAEIATIDGSGHWPFLDNSRLVEDIVCKFLQPLL</sequence>
<evidence type="ECO:0000259" key="1">
    <source>
        <dbReference type="Pfam" id="PF00561"/>
    </source>
</evidence>
<dbReference type="GO" id="GO:0003824">
    <property type="term" value="F:catalytic activity"/>
    <property type="evidence" value="ECO:0007669"/>
    <property type="project" value="UniProtKB-ARBA"/>
</dbReference>
<dbReference type="PANTHER" id="PTHR43194:SF2">
    <property type="entry name" value="PEROXISOMAL MEMBRANE PROTEIN LPX1"/>
    <property type="match status" value="1"/>
</dbReference>
<dbReference type="STRING" id="168276.SAMN05444580_11721"/>
<dbReference type="EMBL" id="FNAB01000017">
    <property type="protein sequence ID" value="SDE42960.1"/>
    <property type="molecule type" value="Genomic_DNA"/>
</dbReference>
<dbReference type="Gene3D" id="3.40.50.1820">
    <property type="entry name" value="alpha/beta hydrolase"/>
    <property type="match status" value="1"/>
</dbReference>
<name>A0A1G7CW23_9NOCA</name>
<evidence type="ECO:0000313" key="2">
    <source>
        <dbReference type="EMBL" id="SDE42960.1"/>
    </source>
</evidence>
<dbReference type="SUPFAM" id="SSF53474">
    <property type="entry name" value="alpha/beta-Hydrolases"/>
    <property type="match status" value="1"/>
</dbReference>
<reference evidence="2 3" key="1">
    <citation type="submission" date="2016-10" db="EMBL/GenBank/DDBJ databases">
        <authorList>
            <person name="de Groot N.N."/>
        </authorList>
    </citation>
    <scope>NUCLEOTIDE SEQUENCE [LARGE SCALE GENOMIC DNA]</scope>
    <source>
        <strain evidence="2 3">JCM 11308</strain>
    </source>
</reference>
<dbReference type="InterPro" id="IPR050228">
    <property type="entry name" value="Carboxylesterase_BioH"/>
</dbReference>
<organism evidence="2 3">
    <name type="scientific">Rhodococcus tukisamuensis</name>
    <dbReference type="NCBI Taxonomy" id="168276"/>
    <lineage>
        <taxon>Bacteria</taxon>
        <taxon>Bacillati</taxon>
        <taxon>Actinomycetota</taxon>
        <taxon>Actinomycetes</taxon>
        <taxon>Mycobacteriales</taxon>
        <taxon>Nocardiaceae</taxon>
        <taxon>Rhodococcus</taxon>
    </lineage>
</organism>
<gene>
    <name evidence="2" type="ORF">SAMN05444580_11721</name>
</gene>
<dbReference type="AlphaFoldDB" id="A0A1G7CW23"/>
<dbReference type="InterPro" id="IPR000073">
    <property type="entry name" value="AB_hydrolase_1"/>
</dbReference>
<dbReference type="Proteomes" id="UP000199417">
    <property type="component" value="Unassembled WGS sequence"/>
</dbReference>
<protein>
    <submittedName>
        <fullName evidence="2">Pimeloyl-ACP methyl ester carboxylesterase</fullName>
    </submittedName>
</protein>
<dbReference type="PRINTS" id="PR00111">
    <property type="entry name" value="ABHYDROLASE"/>
</dbReference>
<dbReference type="RefSeq" id="WP_072846961.1">
    <property type="nucleotide sequence ID" value="NZ_FNAB01000017.1"/>
</dbReference>
<accession>A0A1G7CW23</accession>
<proteinExistence type="predicted"/>
<evidence type="ECO:0000313" key="3">
    <source>
        <dbReference type="Proteomes" id="UP000199417"/>
    </source>
</evidence>
<dbReference type="InterPro" id="IPR029058">
    <property type="entry name" value="AB_hydrolase_fold"/>
</dbReference>